<evidence type="ECO:0000313" key="1">
    <source>
        <dbReference type="EMBL" id="CAB4881830.1"/>
    </source>
</evidence>
<name>A0A6J7EL20_9ZZZZ</name>
<accession>A0A6J7EL20</accession>
<gene>
    <name evidence="1" type="ORF">UFOPK3423_01421</name>
</gene>
<sequence>MSTDGLRPVCASTSPGRNPTIHPFSLGRCVCTLMSMRFCPGRTVNGPKRYFRTFAPAGGFAVEMGGAADASGANQAAVQNATASGATRGAIRLRAP</sequence>
<dbReference type="AlphaFoldDB" id="A0A6J7EL20"/>
<organism evidence="1">
    <name type="scientific">freshwater metagenome</name>
    <dbReference type="NCBI Taxonomy" id="449393"/>
    <lineage>
        <taxon>unclassified sequences</taxon>
        <taxon>metagenomes</taxon>
        <taxon>ecological metagenomes</taxon>
    </lineage>
</organism>
<protein>
    <submittedName>
        <fullName evidence="1">Unannotated protein</fullName>
    </submittedName>
</protein>
<reference evidence="1" key="1">
    <citation type="submission" date="2020-05" db="EMBL/GenBank/DDBJ databases">
        <authorList>
            <person name="Chiriac C."/>
            <person name="Salcher M."/>
            <person name="Ghai R."/>
            <person name="Kavagutti S V."/>
        </authorList>
    </citation>
    <scope>NUCLEOTIDE SEQUENCE</scope>
</reference>
<dbReference type="EMBL" id="CAFBLQ010000191">
    <property type="protein sequence ID" value="CAB4881830.1"/>
    <property type="molecule type" value="Genomic_DNA"/>
</dbReference>
<proteinExistence type="predicted"/>